<evidence type="ECO:0000313" key="1">
    <source>
        <dbReference type="EMBL" id="MPC91604.1"/>
    </source>
</evidence>
<protein>
    <submittedName>
        <fullName evidence="1">Uncharacterized protein</fullName>
    </submittedName>
</protein>
<dbReference type="Proteomes" id="UP000324222">
    <property type="component" value="Unassembled WGS sequence"/>
</dbReference>
<accession>A0A5B7JGY4</accession>
<reference evidence="1 2" key="1">
    <citation type="submission" date="2019-05" db="EMBL/GenBank/DDBJ databases">
        <title>Another draft genome of Portunus trituberculatus and its Hox gene families provides insights of decapod evolution.</title>
        <authorList>
            <person name="Jeong J.-H."/>
            <person name="Song I."/>
            <person name="Kim S."/>
            <person name="Choi T."/>
            <person name="Kim D."/>
            <person name="Ryu S."/>
            <person name="Kim W."/>
        </authorList>
    </citation>
    <scope>NUCLEOTIDE SEQUENCE [LARGE SCALE GENOMIC DNA]</scope>
    <source>
        <tissue evidence="1">Muscle</tissue>
    </source>
</reference>
<gene>
    <name evidence="1" type="ORF">E2C01_086650</name>
</gene>
<evidence type="ECO:0000313" key="2">
    <source>
        <dbReference type="Proteomes" id="UP000324222"/>
    </source>
</evidence>
<comment type="caution">
    <text evidence="1">The sequence shown here is derived from an EMBL/GenBank/DDBJ whole genome shotgun (WGS) entry which is preliminary data.</text>
</comment>
<sequence length="90" mass="10289">MQDFFFLTRVEGGDVFHPYPYCMINHLQTCTAIIPSNTMLCDYNTYCAYIQTRFPPAAQVEASLMKDIPTRLDLQYKQRPASALSCVTLV</sequence>
<organism evidence="1 2">
    <name type="scientific">Portunus trituberculatus</name>
    <name type="common">Swimming crab</name>
    <name type="synonym">Neptunus trituberculatus</name>
    <dbReference type="NCBI Taxonomy" id="210409"/>
    <lineage>
        <taxon>Eukaryota</taxon>
        <taxon>Metazoa</taxon>
        <taxon>Ecdysozoa</taxon>
        <taxon>Arthropoda</taxon>
        <taxon>Crustacea</taxon>
        <taxon>Multicrustacea</taxon>
        <taxon>Malacostraca</taxon>
        <taxon>Eumalacostraca</taxon>
        <taxon>Eucarida</taxon>
        <taxon>Decapoda</taxon>
        <taxon>Pleocyemata</taxon>
        <taxon>Brachyura</taxon>
        <taxon>Eubrachyura</taxon>
        <taxon>Portunoidea</taxon>
        <taxon>Portunidae</taxon>
        <taxon>Portuninae</taxon>
        <taxon>Portunus</taxon>
    </lineage>
</organism>
<dbReference type="AlphaFoldDB" id="A0A5B7JGY4"/>
<keyword evidence="2" id="KW-1185">Reference proteome</keyword>
<name>A0A5B7JGY4_PORTR</name>
<proteinExistence type="predicted"/>
<dbReference type="EMBL" id="VSRR010088339">
    <property type="protein sequence ID" value="MPC91604.1"/>
    <property type="molecule type" value="Genomic_DNA"/>
</dbReference>